<dbReference type="GeneID" id="107224583"/>
<evidence type="ECO:0000256" key="2">
    <source>
        <dbReference type="SAM" id="SignalP"/>
    </source>
</evidence>
<dbReference type="OrthoDB" id="4781at2759"/>
<dbReference type="Gene3D" id="2.60.40.2140">
    <property type="entry name" value="Beta-1,3-glucan-recognition protein, N-terminal domain"/>
    <property type="match status" value="1"/>
</dbReference>
<proteinExistence type="predicted"/>
<dbReference type="Proteomes" id="UP000829291">
    <property type="component" value="Chromosome 3"/>
</dbReference>
<feature type="domain" description="CBM39" evidence="3">
    <location>
        <begin position="23"/>
        <end position="123"/>
    </location>
</feature>
<dbReference type="Pfam" id="PF15886">
    <property type="entry name" value="CBM39"/>
    <property type="match status" value="1"/>
</dbReference>
<name>A0A6J0C144_NEOLC</name>
<dbReference type="GO" id="GO:0030246">
    <property type="term" value="F:carbohydrate binding"/>
    <property type="evidence" value="ECO:0007669"/>
    <property type="project" value="InterPro"/>
</dbReference>
<feature type="compositionally biased region" description="Polar residues" evidence="1">
    <location>
        <begin position="122"/>
        <end position="136"/>
    </location>
</feature>
<evidence type="ECO:0000313" key="5">
    <source>
        <dbReference type="RefSeq" id="XP_015520174.2"/>
    </source>
</evidence>
<evidence type="ECO:0000313" key="4">
    <source>
        <dbReference type="Proteomes" id="UP000829291"/>
    </source>
</evidence>
<evidence type="ECO:0000259" key="3">
    <source>
        <dbReference type="PROSITE" id="PS51969"/>
    </source>
</evidence>
<keyword evidence="4" id="KW-1185">Reference proteome</keyword>
<evidence type="ECO:0000256" key="1">
    <source>
        <dbReference type="SAM" id="MobiDB-lite"/>
    </source>
</evidence>
<feature type="signal peptide" evidence="2">
    <location>
        <begin position="1"/>
        <end position="22"/>
    </location>
</feature>
<dbReference type="InParanoid" id="A0A6J0C144"/>
<dbReference type="RefSeq" id="XP_015520174.2">
    <property type="nucleotide sequence ID" value="XM_015664688.2"/>
</dbReference>
<organism evidence="5">
    <name type="scientific">Neodiprion lecontei</name>
    <name type="common">Redheaded pine sawfly</name>
    <dbReference type="NCBI Taxonomy" id="441921"/>
    <lineage>
        <taxon>Eukaryota</taxon>
        <taxon>Metazoa</taxon>
        <taxon>Ecdysozoa</taxon>
        <taxon>Arthropoda</taxon>
        <taxon>Hexapoda</taxon>
        <taxon>Insecta</taxon>
        <taxon>Pterygota</taxon>
        <taxon>Neoptera</taxon>
        <taxon>Endopterygota</taxon>
        <taxon>Hymenoptera</taxon>
        <taxon>Tenthredinoidea</taxon>
        <taxon>Diprionidae</taxon>
        <taxon>Diprioninae</taxon>
        <taxon>Neodiprion</taxon>
    </lineage>
</organism>
<dbReference type="PROSITE" id="PS51969">
    <property type="entry name" value="CBM39"/>
    <property type="match status" value="1"/>
</dbReference>
<accession>A0A6J0C144</accession>
<dbReference type="KEGG" id="nlo:107224583"/>
<sequence length="146" mass="16062">MGTKGFALMVVLVTGIIVNVDSYDTPTPLVEVLNPYGFRVSIPDSPGVQLFAFHGNINQEMEGNEAGTFSVDIVSKKNGRWSYTNPTASLNPGDTLYFWTHVRVNGIGYEKFHQEFHVPAKPSQNTGDSNNGQPQSGDEDVYIFSM</sequence>
<protein>
    <submittedName>
        <fullName evidence="5">Gram-negative bacteria-binding protein 3</fullName>
    </submittedName>
</protein>
<reference evidence="5" key="1">
    <citation type="submission" date="2025-08" db="UniProtKB">
        <authorList>
            <consortium name="RefSeq"/>
        </authorList>
    </citation>
    <scope>IDENTIFICATION</scope>
    <source>
        <tissue evidence="5">Thorax and Abdomen</tissue>
    </source>
</reference>
<dbReference type="InterPro" id="IPR031756">
    <property type="entry name" value="BGBP_N"/>
</dbReference>
<keyword evidence="2" id="KW-0732">Signal</keyword>
<gene>
    <name evidence="5" type="primary">LOC107224583</name>
</gene>
<feature type="region of interest" description="Disordered" evidence="1">
    <location>
        <begin position="119"/>
        <end position="140"/>
    </location>
</feature>
<dbReference type="InterPro" id="IPR043030">
    <property type="entry name" value="BGBP_N_sf"/>
</dbReference>
<feature type="chain" id="PRO_5047512087" evidence="2">
    <location>
        <begin position="23"/>
        <end position="146"/>
    </location>
</feature>